<keyword evidence="2" id="KW-1185">Reference proteome</keyword>
<evidence type="ECO:0000313" key="1">
    <source>
        <dbReference type="EMBL" id="PNF20856.1"/>
    </source>
</evidence>
<comment type="caution">
    <text evidence="1">The sequence shown here is derived from an EMBL/GenBank/DDBJ whole genome shotgun (WGS) entry which is preliminary data.</text>
</comment>
<dbReference type="InParanoid" id="A0A2J7PWZ3"/>
<dbReference type="Proteomes" id="UP000235965">
    <property type="component" value="Unassembled WGS sequence"/>
</dbReference>
<name>A0A2J7PWZ3_9NEOP</name>
<sequence length="51" mass="5864">MSNVKESVYEEHCLLESGALLSGRTFDVLEECATLIFRVEEYCEYGDRKSL</sequence>
<dbReference type="AlphaFoldDB" id="A0A2J7PWZ3"/>
<protein>
    <submittedName>
        <fullName evidence="1">Uncharacterized protein</fullName>
    </submittedName>
</protein>
<dbReference type="EMBL" id="NEVH01020866">
    <property type="protein sequence ID" value="PNF20856.1"/>
    <property type="molecule type" value="Genomic_DNA"/>
</dbReference>
<proteinExistence type="predicted"/>
<accession>A0A2J7PWZ3</accession>
<evidence type="ECO:0000313" key="2">
    <source>
        <dbReference type="Proteomes" id="UP000235965"/>
    </source>
</evidence>
<gene>
    <name evidence="1" type="ORF">B7P43_G11830</name>
</gene>
<organism evidence="1 2">
    <name type="scientific">Cryptotermes secundus</name>
    <dbReference type="NCBI Taxonomy" id="105785"/>
    <lineage>
        <taxon>Eukaryota</taxon>
        <taxon>Metazoa</taxon>
        <taxon>Ecdysozoa</taxon>
        <taxon>Arthropoda</taxon>
        <taxon>Hexapoda</taxon>
        <taxon>Insecta</taxon>
        <taxon>Pterygota</taxon>
        <taxon>Neoptera</taxon>
        <taxon>Polyneoptera</taxon>
        <taxon>Dictyoptera</taxon>
        <taxon>Blattodea</taxon>
        <taxon>Blattoidea</taxon>
        <taxon>Termitoidae</taxon>
        <taxon>Kalotermitidae</taxon>
        <taxon>Cryptotermitinae</taxon>
        <taxon>Cryptotermes</taxon>
    </lineage>
</organism>
<reference evidence="1 2" key="1">
    <citation type="submission" date="2017-12" db="EMBL/GenBank/DDBJ databases">
        <title>Hemimetabolous genomes reveal molecular basis of termite eusociality.</title>
        <authorList>
            <person name="Harrison M.C."/>
            <person name="Jongepier E."/>
            <person name="Robertson H.M."/>
            <person name="Arning N."/>
            <person name="Bitard-Feildel T."/>
            <person name="Chao H."/>
            <person name="Childers C.P."/>
            <person name="Dinh H."/>
            <person name="Doddapaneni H."/>
            <person name="Dugan S."/>
            <person name="Gowin J."/>
            <person name="Greiner C."/>
            <person name="Han Y."/>
            <person name="Hu H."/>
            <person name="Hughes D.S.T."/>
            <person name="Huylmans A.-K."/>
            <person name="Kemena C."/>
            <person name="Kremer L.P.M."/>
            <person name="Lee S.L."/>
            <person name="Lopez-Ezquerra A."/>
            <person name="Mallet L."/>
            <person name="Monroy-Kuhn J.M."/>
            <person name="Moser A."/>
            <person name="Murali S.C."/>
            <person name="Muzny D.M."/>
            <person name="Otani S."/>
            <person name="Piulachs M.-D."/>
            <person name="Poelchau M."/>
            <person name="Qu J."/>
            <person name="Schaub F."/>
            <person name="Wada-Katsumata A."/>
            <person name="Worley K.C."/>
            <person name="Xie Q."/>
            <person name="Ylla G."/>
            <person name="Poulsen M."/>
            <person name="Gibbs R.A."/>
            <person name="Schal C."/>
            <person name="Richards S."/>
            <person name="Belles X."/>
            <person name="Korb J."/>
            <person name="Bornberg-Bauer E."/>
        </authorList>
    </citation>
    <scope>NUCLEOTIDE SEQUENCE [LARGE SCALE GENOMIC DNA]</scope>
    <source>
        <tissue evidence="1">Whole body</tissue>
    </source>
</reference>